<organism evidence="2 3">
    <name type="scientific">Mycolicibacterium obuense</name>
    <dbReference type="NCBI Taxonomy" id="1807"/>
    <lineage>
        <taxon>Bacteria</taxon>
        <taxon>Bacillati</taxon>
        <taxon>Actinomycetota</taxon>
        <taxon>Actinomycetes</taxon>
        <taxon>Mycobacteriales</taxon>
        <taxon>Mycobacteriaceae</taxon>
        <taxon>Mycolicibacterium</taxon>
    </lineage>
</organism>
<dbReference type="Proteomes" id="UP000036313">
    <property type="component" value="Unassembled WGS sequence"/>
</dbReference>
<sequence>MADAGTEVGKISIKVTPDTSDFRRDLKRDLDRLEKTLQADVDVVPDTTGFRQRVKAETAGLKADVDLNVKRGVLQRLQDLLSNIKAPSFGSGINPAGYGAIFAGILAVTAPLMSLLTTSLLALPGLIAAVATPVGALMLGLDGLKAAAARLAVPFEGLKATMSKFTEEQFSPVFDKLGEVFPTLARSLPTVTRGMADLAQSFVDSVTSSGGMAKIEATIDNIGAALSKAAPGIGSFTDGLLSLAKSFSEKLPNLSDWFNGAGKSFSEWIERITADGTLSKAFDGLGGTLKTIAEALGSMASEGLKFMQDPSKIQDFNTALKNVGDLLSNIVTLSNELNNGKLFTTALPSFDLEKIKQDLTAPFTSADAPWRDYAASVSDAFNTVKATVTNAMGAVAAAVSSVGSQIAGAWDGVVAAAQSAWNTVVSTVTGAIASAVSAVVSGGGQILAEVGSWPGRIAGAVSNMGSILVGAGKALMDGLLSGIKSGLQSVLDFASSIADKIAAVKGPLPYDFRVLQPAGEAMMHGLDEGLRKGFTSVLDRASNMADELAGALGPVDVGAKVSTDWESKAMEPLSMASDFVTANAKQFASDIGIGGNGAISQALQQGANFAKQFVFNVGSLDEAIAVKNNQINKDALQYTRR</sequence>
<dbReference type="PATRIC" id="fig|1807.14.peg.4357"/>
<feature type="transmembrane region" description="Helical" evidence="1">
    <location>
        <begin position="121"/>
        <end position="141"/>
    </location>
</feature>
<name>A0A0J6VH25_9MYCO</name>
<evidence type="ECO:0008006" key="4">
    <source>
        <dbReference type="Google" id="ProtNLM"/>
    </source>
</evidence>
<dbReference type="EMBL" id="JYNU01000057">
    <property type="protein sequence ID" value="KMO68902.1"/>
    <property type="molecule type" value="Genomic_DNA"/>
</dbReference>
<proteinExistence type="predicted"/>
<keyword evidence="1" id="KW-0812">Transmembrane</keyword>
<keyword evidence="1" id="KW-0472">Membrane</keyword>
<dbReference type="AlphaFoldDB" id="A0A0J6VH25"/>
<gene>
    <name evidence="2" type="ORF">MOBUDSM44075_04322</name>
</gene>
<dbReference type="RefSeq" id="WP_053079440.1">
    <property type="nucleotide sequence ID" value="NZ_JYNU01000057.1"/>
</dbReference>
<protein>
    <recommendedName>
        <fullName evidence="4">Tape measure protein</fullName>
    </recommendedName>
</protein>
<reference evidence="2 3" key="1">
    <citation type="journal article" date="2015" name="Genome Biol. Evol.">
        <title>Characterization of Three Mycobacterium spp. with Potential Use in Bioremediation by Genome Sequencing and Comparative Genomics.</title>
        <authorList>
            <person name="Das S."/>
            <person name="Pettersson B.M."/>
            <person name="Behra P.R."/>
            <person name="Ramesh M."/>
            <person name="Dasgupta S."/>
            <person name="Bhattacharya A."/>
            <person name="Kirsebom L.A."/>
        </authorList>
    </citation>
    <scope>NUCLEOTIDE SEQUENCE [LARGE SCALE GENOMIC DNA]</scope>
    <source>
        <strain evidence="2 3">DSM 44075</strain>
    </source>
</reference>
<evidence type="ECO:0000313" key="2">
    <source>
        <dbReference type="EMBL" id="KMO68902.1"/>
    </source>
</evidence>
<comment type="caution">
    <text evidence="2">The sequence shown here is derived from an EMBL/GenBank/DDBJ whole genome shotgun (WGS) entry which is preliminary data.</text>
</comment>
<accession>A0A0J6VH25</accession>
<dbReference type="Gene3D" id="1.20.120.20">
    <property type="entry name" value="Apolipoprotein"/>
    <property type="match status" value="1"/>
</dbReference>
<evidence type="ECO:0000313" key="3">
    <source>
        <dbReference type="Proteomes" id="UP000036313"/>
    </source>
</evidence>
<keyword evidence="1" id="KW-1133">Transmembrane helix</keyword>
<evidence type="ECO:0000256" key="1">
    <source>
        <dbReference type="SAM" id="Phobius"/>
    </source>
</evidence>
<feature type="transmembrane region" description="Helical" evidence="1">
    <location>
        <begin position="95"/>
        <end position="115"/>
    </location>
</feature>